<dbReference type="Gramene" id="scaffold_303625.1">
    <property type="protein sequence ID" value="scaffold_303625.1"/>
    <property type="gene ID" value="scaffold_303625.1"/>
</dbReference>
<evidence type="ECO:0000313" key="2">
    <source>
        <dbReference type="Proteomes" id="UP000008694"/>
    </source>
</evidence>
<evidence type="ECO:0000313" key="1">
    <source>
        <dbReference type="EMBL" id="EFH62178.1"/>
    </source>
</evidence>
<accession>D7L1T5</accession>
<protein>
    <submittedName>
        <fullName evidence="1">Uncharacterized protein</fullName>
    </submittedName>
</protein>
<sequence>MAVMWDKYVTSSRDYMIWCAVIALERHSSEEIWGKIEWVDAVLSTVVLSYKFVCALTATI</sequence>
<organism evidence="2">
    <name type="scientific">Arabidopsis lyrata subsp. lyrata</name>
    <name type="common">Lyre-leaved rock-cress</name>
    <dbReference type="NCBI Taxonomy" id="81972"/>
    <lineage>
        <taxon>Eukaryota</taxon>
        <taxon>Viridiplantae</taxon>
        <taxon>Streptophyta</taxon>
        <taxon>Embryophyta</taxon>
        <taxon>Tracheophyta</taxon>
        <taxon>Spermatophyta</taxon>
        <taxon>Magnoliopsida</taxon>
        <taxon>eudicotyledons</taxon>
        <taxon>Gunneridae</taxon>
        <taxon>Pentapetalae</taxon>
        <taxon>rosids</taxon>
        <taxon>malvids</taxon>
        <taxon>Brassicales</taxon>
        <taxon>Brassicaceae</taxon>
        <taxon>Camelineae</taxon>
        <taxon>Arabidopsis</taxon>
    </lineage>
</organism>
<name>D7L1T5_ARALL</name>
<dbReference type="STRING" id="81972.D7L1T5"/>
<dbReference type="Proteomes" id="UP000008694">
    <property type="component" value="Unassembled WGS sequence"/>
</dbReference>
<dbReference type="HOGENOM" id="CLU_166536_0_0_1"/>
<proteinExistence type="predicted"/>
<keyword evidence="2" id="KW-1185">Reference proteome</keyword>
<gene>
    <name evidence="1" type="ORF">ARALYDRAFT_899655</name>
</gene>
<dbReference type="EMBL" id="GL348715">
    <property type="protein sequence ID" value="EFH62178.1"/>
    <property type="molecule type" value="Genomic_DNA"/>
</dbReference>
<reference evidence="2" key="1">
    <citation type="journal article" date="2011" name="Nat. Genet.">
        <title>The Arabidopsis lyrata genome sequence and the basis of rapid genome size change.</title>
        <authorList>
            <person name="Hu T.T."/>
            <person name="Pattyn P."/>
            <person name="Bakker E.G."/>
            <person name="Cao J."/>
            <person name="Cheng J.-F."/>
            <person name="Clark R.M."/>
            <person name="Fahlgren N."/>
            <person name="Fawcett J.A."/>
            <person name="Grimwood J."/>
            <person name="Gundlach H."/>
            <person name="Haberer G."/>
            <person name="Hollister J.D."/>
            <person name="Ossowski S."/>
            <person name="Ottilar R.P."/>
            <person name="Salamov A.A."/>
            <person name="Schneeberger K."/>
            <person name="Spannagl M."/>
            <person name="Wang X."/>
            <person name="Yang L."/>
            <person name="Nasrallah M.E."/>
            <person name="Bergelson J."/>
            <person name="Carrington J.C."/>
            <person name="Gaut B.S."/>
            <person name="Schmutz J."/>
            <person name="Mayer K.F.X."/>
            <person name="Van de Peer Y."/>
            <person name="Grigoriev I.V."/>
            <person name="Nordborg M."/>
            <person name="Weigel D."/>
            <person name="Guo Y.-L."/>
        </authorList>
    </citation>
    <scope>NUCLEOTIDE SEQUENCE [LARGE SCALE GENOMIC DNA]</scope>
    <source>
        <strain evidence="2">cv. MN47</strain>
    </source>
</reference>
<dbReference type="AlphaFoldDB" id="D7L1T5"/>
<dbReference type="eggNOG" id="KOG1072">
    <property type="taxonomic scope" value="Eukaryota"/>
</dbReference>